<sequence length="322" mass="35593">MTAVLDLTPDTPVLDTPAEPVAAWHTRAAAFAVDVLPGVAVLATTAPWLLAGPELGWAWWTFVVVTGLAVVVLAGNRWLLPSMHGWTLGRALVGIRIVRRDGRPPGFGRLLLHDLAHLLDTAALFVGWLWPLWDRRRRTFADLVLRTEVHLATRPDRDMRRFTAKVLVAAVVVTALSVGLSYLLVYRHEQVVDEARAQVTEEGPRIVEQMLSYGVDTLNDDFSRAQSLATDNYRPQLVAQQEAVRKSGASTNEYWAVSSAVLFVSKDKAAMLLAMQGQRGTKVEELKFITATVRVDFDKVGDNWRVNNLTVLKAPLMQAAGQ</sequence>
<gene>
    <name evidence="8" type="ORF">MCHLDSM_01551</name>
</gene>
<name>A0A0J6WCX9_9MYCO</name>
<keyword evidence="4 6" id="KW-1133">Transmembrane helix</keyword>
<dbReference type="Pfam" id="PF06271">
    <property type="entry name" value="RDD"/>
    <property type="match status" value="1"/>
</dbReference>
<comment type="caution">
    <text evidence="8">The sequence shown here is derived from an EMBL/GenBank/DDBJ whole genome shotgun (WGS) entry which is preliminary data.</text>
</comment>
<keyword evidence="5 6" id="KW-0472">Membrane</keyword>
<protein>
    <submittedName>
        <fullName evidence="8">RDD family protein</fullName>
    </submittedName>
</protein>
<dbReference type="InterPro" id="IPR051791">
    <property type="entry name" value="Pra-immunoreactive"/>
</dbReference>
<feature type="transmembrane region" description="Helical" evidence="6">
    <location>
        <begin position="166"/>
        <end position="186"/>
    </location>
</feature>
<evidence type="ECO:0000256" key="6">
    <source>
        <dbReference type="SAM" id="Phobius"/>
    </source>
</evidence>
<dbReference type="PANTHER" id="PTHR36115:SF6">
    <property type="entry name" value="PROLINE-RICH ANTIGEN HOMOLOG"/>
    <property type="match status" value="1"/>
</dbReference>
<keyword evidence="3 6" id="KW-0812">Transmembrane</keyword>
<feature type="domain" description="RDD" evidence="7">
    <location>
        <begin position="21"/>
        <end position="144"/>
    </location>
</feature>
<feature type="transmembrane region" description="Helical" evidence="6">
    <location>
        <begin position="115"/>
        <end position="133"/>
    </location>
</feature>
<dbReference type="RefSeq" id="WP_014805672.1">
    <property type="nucleotide sequence ID" value="NZ_JYNL01000014.1"/>
</dbReference>
<organism evidence="8 9">
    <name type="scientific">Mycolicibacterium chlorophenolicum</name>
    <dbReference type="NCBI Taxonomy" id="37916"/>
    <lineage>
        <taxon>Bacteria</taxon>
        <taxon>Bacillati</taxon>
        <taxon>Actinomycetota</taxon>
        <taxon>Actinomycetes</taxon>
        <taxon>Mycobacteriales</taxon>
        <taxon>Mycobacteriaceae</taxon>
        <taxon>Mycolicibacterium</taxon>
    </lineage>
</organism>
<feature type="transmembrane region" description="Helical" evidence="6">
    <location>
        <begin position="28"/>
        <end position="50"/>
    </location>
</feature>
<keyword evidence="9" id="KW-1185">Reference proteome</keyword>
<dbReference type="PANTHER" id="PTHR36115">
    <property type="entry name" value="PROLINE-RICH ANTIGEN HOMOLOG-RELATED"/>
    <property type="match status" value="1"/>
</dbReference>
<dbReference type="AlphaFoldDB" id="A0A0J6WCX9"/>
<dbReference type="Proteomes" id="UP000036513">
    <property type="component" value="Unassembled WGS sequence"/>
</dbReference>
<reference evidence="8 9" key="1">
    <citation type="journal article" date="2015" name="Genome Biol. Evol.">
        <title>Characterization of Three Mycobacterium spp. with Potential Use in Bioremediation by Genome Sequencing and Comparative Genomics.</title>
        <authorList>
            <person name="Das S."/>
            <person name="Pettersson B.M."/>
            <person name="Behra P.R."/>
            <person name="Ramesh M."/>
            <person name="Dasgupta S."/>
            <person name="Bhattacharya A."/>
            <person name="Kirsebom L.A."/>
        </authorList>
    </citation>
    <scope>NUCLEOTIDE SEQUENCE [LARGE SCALE GENOMIC DNA]</scope>
    <source>
        <strain evidence="8 9">DSM 43826</strain>
    </source>
</reference>
<evidence type="ECO:0000256" key="2">
    <source>
        <dbReference type="ARBA" id="ARBA00022475"/>
    </source>
</evidence>
<dbReference type="STRING" id="37916.MCHLDSM_01551"/>
<evidence type="ECO:0000313" key="9">
    <source>
        <dbReference type="Proteomes" id="UP000036513"/>
    </source>
</evidence>
<accession>A0A0J6WCX9</accession>
<evidence type="ECO:0000256" key="4">
    <source>
        <dbReference type="ARBA" id="ARBA00022989"/>
    </source>
</evidence>
<evidence type="ECO:0000259" key="7">
    <source>
        <dbReference type="Pfam" id="PF06271"/>
    </source>
</evidence>
<evidence type="ECO:0000256" key="3">
    <source>
        <dbReference type="ARBA" id="ARBA00022692"/>
    </source>
</evidence>
<feature type="transmembrane region" description="Helical" evidence="6">
    <location>
        <begin position="57"/>
        <end position="80"/>
    </location>
</feature>
<proteinExistence type="predicted"/>
<dbReference type="EMBL" id="JYNL01000014">
    <property type="protein sequence ID" value="KMO81090.1"/>
    <property type="molecule type" value="Genomic_DNA"/>
</dbReference>
<evidence type="ECO:0000256" key="1">
    <source>
        <dbReference type="ARBA" id="ARBA00004651"/>
    </source>
</evidence>
<evidence type="ECO:0000313" key="8">
    <source>
        <dbReference type="EMBL" id="KMO81090.1"/>
    </source>
</evidence>
<dbReference type="GO" id="GO:0005886">
    <property type="term" value="C:plasma membrane"/>
    <property type="evidence" value="ECO:0007669"/>
    <property type="project" value="UniProtKB-SubCell"/>
</dbReference>
<comment type="subcellular location">
    <subcellularLocation>
        <location evidence="1">Cell membrane</location>
        <topology evidence="1">Multi-pass membrane protein</topology>
    </subcellularLocation>
</comment>
<dbReference type="InterPro" id="IPR010432">
    <property type="entry name" value="RDD"/>
</dbReference>
<keyword evidence="2" id="KW-1003">Cell membrane</keyword>
<evidence type="ECO:0000256" key="5">
    <source>
        <dbReference type="ARBA" id="ARBA00023136"/>
    </source>
</evidence>
<dbReference type="PATRIC" id="fig|37916.4.peg.1446"/>